<evidence type="ECO:0000313" key="2">
    <source>
        <dbReference type="EMBL" id="MDF9914588.1"/>
    </source>
</evidence>
<keyword evidence="3" id="KW-1185">Reference proteome</keyword>
<dbReference type="Pfam" id="PF09848">
    <property type="entry name" value="SLFN-g3_helicase"/>
    <property type="match status" value="1"/>
</dbReference>
<dbReference type="Gene3D" id="3.40.50.300">
    <property type="entry name" value="P-loop containing nucleotide triphosphate hydrolases"/>
    <property type="match status" value="1"/>
</dbReference>
<feature type="domain" description="Schlafen group 3-like DNA/RNA helicase" evidence="1">
    <location>
        <begin position="57"/>
        <end position="405"/>
    </location>
</feature>
<accession>A0ABT6DBS8</accession>
<organism evidence="2 3">
    <name type="scientific">Furfurilactobacillus milii</name>
    <dbReference type="NCBI Taxonomy" id="2888272"/>
    <lineage>
        <taxon>Bacteria</taxon>
        <taxon>Bacillati</taxon>
        <taxon>Bacillota</taxon>
        <taxon>Bacilli</taxon>
        <taxon>Lactobacillales</taxon>
        <taxon>Lactobacillaceae</taxon>
        <taxon>Furfurilactobacillus</taxon>
    </lineage>
</organism>
<dbReference type="InterPro" id="IPR027417">
    <property type="entry name" value="P-loop_NTPase"/>
</dbReference>
<dbReference type="SUPFAM" id="SSF52540">
    <property type="entry name" value="P-loop containing nucleoside triphosphate hydrolases"/>
    <property type="match status" value="1"/>
</dbReference>
<proteinExistence type="predicted"/>
<sequence>MQCHLFMTARRSNVIVKNSAIHKLSPFKSLSIEQGKLKTKIEDFCKSHIQAETNKAAIFTIHGDAGTGKSVILSQLFNDIQTAARTDSTSPLFDTTNIFLVNHPEILKVYKELAGQLPNLRKKDFDRPTSFINRSHKNGHHSDIVIIDEAHLLLSKPDRYNNFDQQNQLLEILKLAKIVVLVFDTHQVLKTKSFWNEQRLQQLLAPYPHADYQLRQQFRMHANQDVVDWIDNLTARRLTPVPANTKDFELHIFDDAQAMYDRIKQDDQRVGLSRIVATSGYPSRLDGGKHYVTEGRFKLPWDQYNYQATSWAEKPETINEVGSIYTVQGFDLNYVGVILGPPFDYDPITQRMTVNTDRVTDPEVFKRRDDLTNPQEIQQIKEQLTLNVLNVLMKRGVYGLYIYASQPALRQRLLELTSSK</sequence>
<protein>
    <submittedName>
        <fullName evidence="2">DUF2075 domain-containing protein</fullName>
    </submittedName>
</protein>
<evidence type="ECO:0000259" key="1">
    <source>
        <dbReference type="Pfam" id="PF09848"/>
    </source>
</evidence>
<reference evidence="2" key="1">
    <citation type="submission" date="2022-06" db="EMBL/GenBank/DDBJ databases">
        <title>Antifungal cultures and metabolites of lactic acid bacteria for use in dairy fermentations.</title>
        <authorList>
            <person name="Zhao Z."/>
            <person name="Gaenzle M."/>
        </authorList>
    </citation>
    <scope>NUCLEOTIDE SEQUENCE</scope>
    <source>
        <strain evidence="2">FUA3126</strain>
    </source>
</reference>
<dbReference type="Proteomes" id="UP001152867">
    <property type="component" value="Unassembled WGS sequence"/>
</dbReference>
<gene>
    <name evidence="2" type="ORF">NNA32_10025</name>
</gene>
<dbReference type="InterPro" id="IPR018647">
    <property type="entry name" value="SLFN_3-like_DNA/RNA_helicase"/>
</dbReference>
<evidence type="ECO:0000313" key="3">
    <source>
        <dbReference type="Proteomes" id="UP001152867"/>
    </source>
</evidence>
<name>A0ABT6DBS8_9LACO</name>
<dbReference type="EMBL" id="JANDJP010000014">
    <property type="protein sequence ID" value="MDF9914588.1"/>
    <property type="molecule type" value="Genomic_DNA"/>
</dbReference>
<comment type="caution">
    <text evidence="2">The sequence shown here is derived from an EMBL/GenBank/DDBJ whole genome shotgun (WGS) entry which is preliminary data.</text>
</comment>
<dbReference type="RefSeq" id="WP_225439124.1">
    <property type="nucleotide sequence ID" value="NZ_JAIWJF010000001.1"/>
</dbReference>